<feature type="binding site" evidence="6">
    <location>
        <position position="223"/>
    </location>
    <ligand>
        <name>Mg(2+)</name>
        <dbReference type="ChEBI" id="CHEBI:18420"/>
        <label>1</label>
    </ligand>
</feature>
<evidence type="ECO:0000256" key="5">
    <source>
        <dbReference type="ARBA" id="ARBA00023141"/>
    </source>
</evidence>
<feature type="binding site" evidence="6">
    <location>
        <position position="223"/>
    </location>
    <ligand>
        <name>Mg(2+)</name>
        <dbReference type="ChEBI" id="CHEBI:18420"/>
        <label>2</label>
    </ligand>
</feature>
<dbReference type="InterPro" id="IPR000312">
    <property type="entry name" value="Glycosyl_Trfase_fam3"/>
</dbReference>
<dbReference type="OrthoDB" id="9806430at2"/>
<evidence type="ECO:0000256" key="3">
    <source>
        <dbReference type="ARBA" id="ARBA00022723"/>
    </source>
</evidence>
<comment type="catalytic activity">
    <reaction evidence="6">
        <text>N-(5-phospho-beta-D-ribosyl)anthranilate + diphosphate = 5-phospho-alpha-D-ribose 1-diphosphate + anthranilate</text>
        <dbReference type="Rhea" id="RHEA:11768"/>
        <dbReference type="ChEBI" id="CHEBI:16567"/>
        <dbReference type="ChEBI" id="CHEBI:18277"/>
        <dbReference type="ChEBI" id="CHEBI:33019"/>
        <dbReference type="ChEBI" id="CHEBI:58017"/>
        <dbReference type="EC" id="2.4.2.18"/>
    </reaction>
</comment>
<dbReference type="InterPro" id="IPR035902">
    <property type="entry name" value="Nuc_phospho_transferase"/>
</dbReference>
<dbReference type="EMBL" id="UHDT01000001">
    <property type="protein sequence ID" value="SUM58392.1"/>
    <property type="molecule type" value="Genomic_DNA"/>
</dbReference>
<reference evidence="8 10" key="1">
    <citation type="submission" date="2015-01" db="EMBL/GenBank/DDBJ databases">
        <authorList>
            <person name="Guo J."/>
        </authorList>
    </citation>
    <scope>NUCLEOTIDE SEQUENCE [LARGE SCALE GENOMIC DNA]</scope>
    <source>
        <strain evidence="8 10">DSM 22147</strain>
    </source>
</reference>
<feature type="binding site" evidence="6">
    <location>
        <begin position="81"/>
        <end position="82"/>
    </location>
    <ligand>
        <name>5-phospho-alpha-D-ribose 1-diphosphate</name>
        <dbReference type="ChEBI" id="CHEBI:58017"/>
    </ligand>
</feature>
<dbReference type="SUPFAM" id="SSF52418">
    <property type="entry name" value="Nucleoside phosphorylase/phosphoribosyltransferase catalytic domain"/>
    <property type="match status" value="1"/>
</dbReference>
<name>A0A0D6XU96_9STAP</name>
<feature type="binding site" evidence="6">
    <location>
        <position position="118"/>
    </location>
    <ligand>
        <name>5-phospho-alpha-D-ribose 1-diphosphate</name>
        <dbReference type="ChEBI" id="CHEBI:58017"/>
    </ligand>
</feature>
<feature type="binding site" evidence="6">
    <location>
        <position position="78"/>
    </location>
    <ligand>
        <name>anthranilate</name>
        <dbReference type="ChEBI" id="CHEBI:16567"/>
        <label>1</label>
    </ligand>
</feature>
<sequence>MTLLNDLMHYRNLNTAQIQQFTETLLSETVDLSEKLTLLIAFTMKGTTADELYDLSQALIQTMYPKQPQLPGSLCVCGTGGDGSNSFNISTTVAFVVAAAGAKVVKHGNKSVTSQSGSVDILQALEVPTTQVVDVAQQVSAKNLAFLNATDTYPIMRHLQPVRQQLPVPTVFNLLGPLINPFALDYQVMGVYDKTKMTDIAHALHKLGRQRALVVHGANGMDEATLSGDNTIVEVNQATGIRTYTLNAQDVGLRFAKDTALVGGTPEQNKVITLGILKGDDVSCRRDVVLLNAGLALYASERADTIEAGVALARQTIDEGRAYEQYLTSRSVEV</sequence>
<keyword evidence="5 6" id="KW-0057">Aromatic amino acid biosynthesis</keyword>
<dbReference type="GO" id="GO:0000162">
    <property type="term" value="P:L-tryptophan biosynthetic process"/>
    <property type="evidence" value="ECO:0007669"/>
    <property type="project" value="UniProtKB-UniRule"/>
</dbReference>
<feature type="binding site" evidence="6">
    <location>
        <position position="222"/>
    </location>
    <ligand>
        <name>Mg(2+)</name>
        <dbReference type="ChEBI" id="CHEBI:18420"/>
        <label>2</label>
    </ligand>
</feature>
<dbReference type="EMBL" id="JXWY01000002">
    <property type="protein sequence ID" value="KIX91821.1"/>
    <property type="molecule type" value="Genomic_DNA"/>
</dbReference>
<evidence type="ECO:0000313" key="8">
    <source>
        <dbReference type="EMBL" id="KIX91821.1"/>
    </source>
</evidence>
<reference evidence="9 11" key="2">
    <citation type="submission" date="2018-06" db="EMBL/GenBank/DDBJ databases">
        <authorList>
            <consortium name="Pathogen Informatics"/>
            <person name="Doyle S."/>
        </authorList>
    </citation>
    <scope>NUCLEOTIDE SEQUENCE [LARGE SCALE GENOMIC DNA]</scope>
    <source>
        <strain evidence="9 11">NCTC13832</strain>
    </source>
</reference>
<comment type="function">
    <text evidence="6">Catalyzes the transfer of the phosphoribosyl group of 5-phosphorylribose-1-pyrophosphate (PRPP) to anthranilate to yield N-(5'-phosphoribosyl)-anthranilate (PRA).</text>
</comment>
<keyword evidence="4 6" id="KW-0822">Tryptophan biosynthesis</keyword>
<dbReference type="GO" id="GO:0000287">
    <property type="term" value="F:magnesium ion binding"/>
    <property type="evidence" value="ECO:0007669"/>
    <property type="project" value="UniProtKB-UniRule"/>
</dbReference>
<keyword evidence="6" id="KW-0028">Amino-acid biosynthesis</keyword>
<dbReference type="Pfam" id="PF00591">
    <property type="entry name" value="Glycos_transf_3"/>
    <property type="match status" value="1"/>
</dbReference>
<dbReference type="Gene3D" id="3.40.1030.10">
    <property type="entry name" value="Nucleoside phosphorylase/phosphoribosyltransferase catalytic domain"/>
    <property type="match status" value="1"/>
</dbReference>
<feature type="binding site" evidence="6">
    <location>
        <position position="109"/>
    </location>
    <ligand>
        <name>anthranilate</name>
        <dbReference type="ChEBI" id="CHEBI:16567"/>
        <label>1</label>
    </ligand>
</feature>
<dbReference type="AlphaFoldDB" id="A0A0D6XU96"/>
<dbReference type="EC" id="2.4.2.18" evidence="6"/>
<comment type="similarity">
    <text evidence="6">Belongs to the anthranilate phosphoribosyltransferase family.</text>
</comment>
<dbReference type="PANTHER" id="PTHR43285">
    <property type="entry name" value="ANTHRANILATE PHOSPHORIBOSYLTRANSFERASE"/>
    <property type="match status" value="1"/>
</dbReference>
<evidence type="ECO:0000256" key="4">
    <source>
        <dbReference type="ARBA" id="ARBA00022822"/>
    </source>
</evidence>
<dbReference type="Gene3D" id="1.20.970.10">
    <property type="entry name" value="Transferase, Pyrimidine Nucleoside Phosphorylase, Chain C"/>
    <property type="match status" value="1"/>
</dbReference>
<keyword evidence="3 6" id="KW-0479">Metal-binding</keyword>
<feature type="binding site" evidence="6">
    <location>
        <position position="90"/>
    </location>
    <ligand>
        <name>Mg(2+)</name>
        <dbReference type="ChEBI" id="CHEBI:18420"/>
        <label>1</label>
    </ligand>
</feature>
<feature type="binding site" evidence="6">
    <location>
        <position position="163"/>
    </location>
    <ligand>
        <name>anthranilate</name>
        <dbReference type="ChEBI" id="CHEBI:16567"/>
        <label>2</label>
    </ligand>
</feature>
<dbReference type="GO" id="GO:0005829">
    <property type="term" value="C:cytosol"/>
    <property type="evidence" value="ECO:0007669"/>
    <property type="project" value="TreeGrafter"/>
</dbReference>
<keyword evidence="6" id="KW-0460">Magnesium</keyword>
<feature type="binding site" evidence="6">
    <location>
        <position position="78"/>
    </location>
    <ligand>
        <name>5-phospho-alpha-D-ribose 1-diphosphate</name>
        <dbReference type="ChEBI" id="CHEBI:58017"/>
    </ligand>
</feature>
<comment type="cofactor">
    <cofactor evidence="6">
        <name>Mg(2+)</name>
        <dbReference type="ChEBI" id="CHEBI:18420"/>
    </cofactor>
    <text evidence="6">Binds 2 magnesium ions per monomer.</text>
</comment>
<feature type="binding site" evidence="6">
    <location>
        <begin position="106"/>
        <end position="114"/>
    </location>
    <ligand>
        <name>5-phospho-alpha-D-ribose 1-diphosphate</name>
        <dbReference type="ChEBI" id="CHEBI:58017"/>
    </ligand>
</feature>
<evidence type="ECO:0000313" key="11">
    <source>
        <dbReference type="Proteomes" id="UP000254100"/>
    </source>
</evidence>
<evidence type="ECO:0000256" key="2">
    <source>
        <dbReference type="ARBA" id="ARBA00022679"/>
    </source>
</evidence>
<dbReference type="STRING" id="569857.TP70_00645"/>
<evidence type="ECO:0000256" key="6">
    <source>
        <dbReference type="HAMAP-Rule" id="MF_00211"/>
    </source>
</evidence>
<feature type="binding site" evidence="6">
    <location>
        <position position="86"/>
    </location>
    <ligand>
        <name>5-phospho-alpha-D-ribose 1-diphosphate</name>
        <dbReference type="ChEBI" id="CHEBI:58017"/>
    </ligand>
</feature>
<feature type="domain" description="Glycosyl transferase family 3" evidence="7">
    <location>
        <begin position="76"/>
        <end position="323"/>
    </location>
</feature>
<comment type="pathway">
    <text evidence="6">Amino-acid biosynthesis; L-tryptophan biosynthesis; L-tryptophan from chorismate: step 2/5.</text>
</comment>
<evidence type="ECO:0000313" key="9">
    <source>
        <dbReference type="EMBL" id="SUM58392.1"/>
    </source>
</evidence>
<comment type="subunit">
    <text evidence="6">Homodimer.</text>
</comment>
<protein>
    <recommendedName>
        <fullName evidence="6">Anthranilate phosphoribosyltransferase</fullName>
        <ecNumber evidence="6">2.4.2.18</ecNumber>
    </recommendedName>
</protein>
<dbReference type="SUPFAM" id="SSF47648">
    <property type="entry name" value="Nucleoside phosphorylase/phosphoribosyltransferase N-terminal domain"/>
    <property type="match status" value="1"/>
</dbReference>
<evidence type="ECO:0000259" key="7">
    <source>
        <dbReference type="Pfam" id="PF00591"/>
    </source>
</evidence>
<feature type="binding site" evidence="6">
    <location>
        <begin position="88"/>
        <end position="91"/>
    </location>
    <ligand>
        <name>5-phospho-alpha-D-ribose 1-diphosphate</name>
        <dbReference type="ChEBI" id="CHEBI:58017"/>
    </ligand>
</feature>
<dbReference type="RefSeq" id="WP_044358598.1">
    <property type="nucleotide sequence ID" value="NZ_JXWY01000002.1"/>
</dbReference>
<evidence type="ECO:0000256" key="1">
    <source>
        <dbReference type="ARBA" id="ARBA00022676"/>
    </source>
</evidence>
<organism evidence="9 11">
    <name type="scientific">Staphylococcus microti</name>
    <dbReference type="NCBI Taxonomy" id="569857"/>
    <lineage>
        <taxon>Bacteria</taxon>
        <taxon>Bacillati</taxon>
        <taxon>Bacillota</taxon>
        <taxon>Bacilli</taxon>
        <taxon>Bacillales</taxon>
        <taxon>Staphylococcaceae</taxon>
        <taxon>Staphylococcus</taxon>
    </lineage>
</organism>
<keyword evidence="1 6" id="KW-0328">Glycosyltransferase</keyword>
<evidence type="ECO:0000313" key="10">
    <source>
        <dbReference type="Proteomes" id="UP000032366"/>
    </source>
</evidence>
<keyword evidence="10" id="KW-1185">Reference proteome</keyword>
<dbReference type="Proteomes" id="UP000032366">
    <property type="component" value="Unassembled WGS sequence"/>
</dbReference>
<proteinExistence type="inferred from homology"/>
<dbReference type="PANTHER" id="PTHR43285:SF2">
    <property type="entry name" value="ANTHRANILATE PHOSPHORIBOSYLTRANSFERASE"/>
    <property type="match status" value="1"/>
</dbReference>
<dbReference type="HAMAP" id="MF_00211">
    <property type="entry name" value="TrpD"/>
    <property type="match status" value="1"/>
</dbReference>
<dbReference type="UniPathway" id="UPA00035">
    <property type="reaction ID" value="UER00041"/>
</dbReference>
<accession>A0A0D6XU96</accession>
<gene>
    <name evidence="6 9" type="primary">trpD</name>
    <name evidence="9" type="ORF">NCTC13832_02140</name>
    <name evidence="8" type="ORF">TP70_00645</name>
</gene>
<dbReference type="GO" id="GO:0004048">
    <property type="term" value="F:anthranilate phosphoribosyltransferase activity"/>
    <property type="evidence" value="ECO:0007669"/>
    <property type="project" value="UniProtKB-UniRule"/>
</dbReference>
<dbReference type="InterPro" id="IPR005940">
    <property type="entry name" value="Anthranilate_Pribosyl_Tfrase"/>
</dbReference>
<dbReference type="NCBIfam" id="TIGR01245">
    <property type="entry name" value="trpD"/>
    <property type="match status" value="1"/>
</dbReference>
<comment type="caution">
    <text evidence="6">Lacks conserved residue(s) required for the propagation of feature annotation.</text>
</comment>
<keyword evidence="2 6" id="KW-0808">Transferase</keyword>
<dbReference type="InterPro" id="IPR036320">
    <property type="entry name" value="Glycosyl_Trfase_fam3_N_dom_sf"/>
</dbReference>
<dbReference type="Proteomes" id="UP000254100">
    <property type="component" value="Unassembled WGS sequence"/>
</dbReference>